<accession>A0A495RDW2</accession>
<dbReference type="InterPro" id="IPR006175">
    <property type="entry name" value="YjgF/YER057c/UK114"/>
</dbReference>
<evidence type="ECO:0000256" key="1">
    <source>
        <dbReference type="ARBA" id="ARBA00010552"/>
    </source>
</evidence>
<sequence length="127" mass="13479">MVKIINSDKAPAAIGPYVQAVDLGNLVFVSGQLPLDPATGTMSDDVSTQAKQSLANIKAILAAANCQVGNIVKTTIFLADMNDFAAVNAAYDQFFKDHNASFPARSCVQVARIPKDAKVEIEVIANR</sequence>
<protein>
    <submittedName>
        <fullName evidence="2">2-iminobutanoate/2-iminopropanoate deaminase</fullName>
    </submittedName>
</protein>
<dbReference type="NCBIfam" id="TIGR00004">
    <property type="entry name" value="Rid family detoxifying hydrolase"/>
    <property type="match status" value="1"/>
</dbReference>
<evidence type="ECO:0000313" key="2">
    <source>
        <dbReference type="EMBL" id="RKS85128.1"/>
    </source>
</evidence>
<dbReference type="AlphaFoldDB" id="A0A495RDW2"/>
<dbReference type="CDD" id="cd00448">
    <property type="entry name" value="YjgF_YER057c_UK114_family"/>
    <property type="match status" value="1"/>
</dbReference>
<dbReference type="RefSeq" id="WP_121145285.1">
    <property type="nucleotide sequence ID" value="NZ_RBWY01000003.1"/>
</dbReference>
<dbReference type="EMBL" id="RBWY01000003">
    <property type="protein sequence ID" value="RKS85128.1"/>
    <property type="molecule type" value="Genomic_DNA"/>
</dbReference>
<dbReference type="InterPro" id="IPR006056">
    <property type="entry name" value="RidA"/>
</dbReference>
<comment type="similarity">
    <text evidence="1">Belongs to the RutC family.</text>
</comment>
<organism evidence="2 3">
    <name type="scientific">Orbus hercynius</name>
    <dbReference type="NCBI Taxonomy" id="593135"/>
    <lineage>
        <taxon>Bacteria</taxon>
        <taxon>Pseudomonadati</taxon>
        <taxon>Pseudomonadota</taxon>
        <taxon>Gammaproteobacteria</taxon>
        <taxon>Orbales</taxon>
        <taxon>Orbaceae</taxon>
        <taxon>Orbus</taxon>
    </lineage>
</organism>
<evidence type="ECO:0000313" key="3">
    <source>
        <dbReference type="Proteomes" id="UP000278542"/>
    </source>
</evidence>
<dbReference type="GO" id="GO:0019239">
    <property type="term" value="F:deaminase activity"/>
    <property type="evidence" value="ECO:0007669"/>
    <property type="project" value="TreeGrafter"/>
</dbReference>
<reference evidence="2 3" key="1">
    <citation type="submission" date="2018-10" db="EMBL/GenBank/DDBJ databases">
        <title>Genomic Encyclopedia of Type Strains, Phase IV (KMG-IV): sequencing the most valuable type-strain genomes for metagenomic binning, comparative biology and taxonomic classification.</title>
        <authorList>
            <person name="Goeker M."/>
        </authorList>
    </citation>
    <scope>NUCLEOTIDE SEQUENCE [LARGE SCALE GENOMIC DNA]</scope>
    <source>
        <strain evidence="2 3">DSM 22228</strain>
    </source>
</reference>
<comment type="caution">
    <text evidence="2">The sequence shown here is derived from an EMBL/GenBank/DDBJ whole genome shotgun (WGS) entry which is preliminary data.</text>
</comment>
<dbReference type="SUPFAM" id="SSF55298">
    <property type="entry name" value="YjgF-like"/>
    <property type="match status" value="1"/>
</dbReference>
<dbReference type="PANTHER" id="PTHR11803:SF39">
    <property type="entry name" value="2-IMINOBUTANOATE_2-IMINOPROPANOATE DEAMINASE"/>
    <property type="match status" value="1"/>
</dbReference>
<keyword evidence="3" id="KW-1185">Reference proteome</keyword>
<dbReference type="PANTHER" id="PTHR11803">
    <property type="entry name" value="2-IMINOBUTANOATE/2-IMINOPROPANOATE DEAMINASE RIDA"/>
    <property type="match status" value="1"/>
</dbReference>
<dbReference type="FunFam" id="3.30.1330.40:FF:000001">
    <property type="entry name" value="L-PSP family endoribonuclease"/>
    <property type="match status" value="1"/>
</dbReference>
<dbReference type="GO" id="GO:0005829">
    <property type="term" value="C:cytosol"/>
    <property type="evidence" value="ECO:0007669"/>
    <property type="project" value="TreeGrafter"/>
</dbReference>
<dbReference type="Pfam" id="PF01042">
    <property type="entry name" value="Ribonuc_L-PSP"/>
    <property type="match status" value="1"/>
</dbReference>
<name>A0A495RDW2_9GAMM</name>
<dbReference type="InterPro" id="IPR035959">
    <property type="entry name" value="RutC-like_sf"/>
</dbReference>
<dbReference type="Gene3D" id="3.30.1330.40">
    <property type="entry name" value="RutC-like"/>
    <property type="match status" value="1"/>
</dbReference>
<dbReference type="OrthoDB" id="9803101at2"/>
<gene>
    <name evidence="2" type="ORF">DES39_1637</name>
</gene>
<proteinExistence type="inferred from homology"/>
<dbReference type="Proteomes" id="UP000278542">
    <property type="component" value="Unassembled WGS sequence"/>
</dbReference>